<dbReference type="Gene3D" id="3.40.630.30">
    <property type="match status" value="1"/>
</dbReference>
<dbReference type="EMBL" id="JBHTHM010002842">
    <property type="protein sequence ID" value="MFD0788502.1"/>
    <property type="molecule type" value="Genomic_DNA"/>
</dbReference>
<dbReference type="CDD" id="cd04301">
    <property type="entry name" value="NAT_SF"/>
    <property type="match status" value="1"/>
</dbReference>
<comment type="caution">
    <text evidence="2">The sequence shown here is derived from an EMBL/GenBank/DDBJ whole genome shotgun (WGS) entry which is preliminary data.</text>
</comment>
<evidence type="ECO:0000259" key="1">
    <source>
        <dbReference type="PROSITE" id="PS51186"/>
    </source>
</evidence>
<dbReference type="InterPro" id="IPR000182">
    <property type="entry name" value="GNAT_dom"/>
</dbReference>
<accession>A0ABW3ACB4</accession>
<keyword evidence="3" id="KW-1185">Reference proteome</keyword>
<protein>
    <submittedName>
        <fullName evidence="2">GNAT family N-acetyltransferase</fullName>
    </submittedName>
</protein>
<evidence type="ECO:0000313" key="2">
    <source>
        <dbReference type="EMBL" id="MFD0788502.1"/>
    </source>
</evidence>
<sequence>VGTAPEAQGRGLARRLVAQAARRVLDEGAVPTYLHEWSNHASARVADAAGFPDRGWRSFGVYPS</sequence>
<feature type="non-terminal residue" evidence="2">
    <location>
        <position position="1"/>
    </location>
</feature>
<reference evidence="3" key="1">
    <citation type="journal article" date="2019" name="Int. J. Syst. Evol. Microbiol.">
        <title>The Global Catalogue of Microorganisms (GCM) 10K type strain sequencing project: providing services to taxonomists for standard genome sequencing and annotation.</title>
        <authorList>
            <consortium name="The Broad Institute Genomics Platform"/>
            <consortium name="The Broad Institute Genome Sequencing Center for Infectious Disease"/>
            <person name="Wu L."/>
            <person name="Ma J."/>
        </authorList>
    </citation>
    <scope>NUCLEOTIDE SEQUENCE [LARGE SCALE GENOMIC DNA]</scope>
    <source>
        <strain evidence="3">JCM 32148</strain>
    </source>
</reference>
<gene>
    <name evidence="2" type="ORF">ACFQZ8_31695</name>
</gene>
<dbReference type="PROSITE" id="PS51186">
    <property type="entry name" value="GNAT"/>
    <property type="match status" value="1"/>
</dbReference>
<dbReference type="Pfam" id="PF08445">
    <property type="entry name" value="FR47"/>
    <property type="match status" value="1"/>
</dbReference>
<organism evidence="2 3">
    <name type="scientific">Micromonospora azadirachtae</name>
    <dbReference type="NCBI Taxonomy" id="1970735"/>
    <lineage>
        <taxon>Bacteria</taxon>
        <taxon>Bacillati</taxon>
        <taxon>Actinomycetota</taxon>
        <taxon>Actinomycetes</taxon>
        <taxon>Micromonosporales</taxon>
        <taxon>Micromonosporaceae</taxon>
        <taxon>Micromonospora</taxon>
    </lineage>
</organism>
<feature type="domain" description="N-acetyltransferase" evidence="1">
    <location>
        <begin position="1"/>
        <end position="64"/>
    </location>
</feature>
<dbReference type="InterPro" id="IPR016181">
    <property type="entry name" value="Acyl_CoA_acyltransferase"/>
</dbReference>
<proteinExistence type="predicted"/>
<dbReference type="InterPro" id="IPR013653">
    <property type="entry name" value="GCN5-like_dom"/>
</dbReference>
<dbReference type="Proteomes" id="UP001597053">
    <property type="component" value="Unassembled WGS sequence"/>
</dbReference>
<name>A0ABW3ACB4_9ACTN</name>
<evidence type="ECO:0000313" key="3">
    <source>
        <dbReference type="Proteomes" id="UP001597053"/>
    </source>
</evidence>
<dbReference type="SUPFAM" id="SSF55729">
    <property type="entry name" value="Acyl-CoA N-acyltransferases (Nat)"/>
    <property type="match status" value="1"/>
</dbReference>